<name>T1D1V5_9HELI</name>
<dbReference type="Proteomes" id="UP000018143">
    <property type="component" value="Unassembled WGS sequence"/>
</dbReference>
<feature type="region of interest" description="Disordered" evidence="1">
    <location>
        <begin position="1"/>
        <end position="27"/>
    </location>
</feature>
<comment type="caution">
    <text evidence="2">The sequence shown here is derived from an EMBL/GenBank/DDBJ whole genome shotgun (WGS) entry which is preliminary data.</text>
</comment>
<accession>T1D1V5</accession>
<feature type="compositionally biased region" description="Basic residues" evidence="1">
    <location>
        <begin position="15"/>
        <end position="27"/>
    </location>
</feature>
<evidence type="ECO:0000313" key="3">
    <source>
        <dbReference type="Proteomes" id="UP000018143"/>
    </source>
</evidence>
<gene>
    <name evidence="2" type="ORF">HFN_1588</name>
</gene>
<evidence type="ECO:0000256" key="1">
    <source>
        <dbReference type="SAM" id="MobiDB-lite"/>
    </source>
</evidence>
<proteinExistence type="predicted"/>
<protein>
    <submittedName>
        <fullName evidence="2">Uncharacterized protein</fullName>
    </submittedName>
</protein>
<dbReference type="EMBL" id="BASD01000041">
    <property type="protein sequence ID" value="GAD20210.1"/>
    <property type="molecule type" value="Genomic_DNA"/>
</dbReference>
<dbReference type="AlphaFoldDB" id="T1D1V5"/>
<organism evidence="2 3">
    <name type="scientific">Helicobacter fennelliae MRY12-0050</name>
    <dbReference type="NCBI Taxonomy" id="1325130"/>
    <lineage>
        <taxon>Bacteria</taxon>
        <taxon>Pseudomonadati</taxon>
        <taxon>Campylobacterota</taxon>
        <taxon>Epsilonproteobacteria</taxon>
        <taxon>Campylobacterales</taxon>
        <taxon>Helicobacteraceae</taxon>
        <taxon>Helicobacter</taxon>
    </lineage>
</organism>
<evidence type="ECO:0000313" key="2">
    <source>
        <dbReference type="EMBL" id="GAD20210.1"/>
    </source>
</evidence>
<feature type="compositionally biased region" description="Basic and acidic residues" evidence="1">
    <location>
        <begin position="1"/>
        <end position="11"/>
    </location>
</feature>
<reference evidence="2 3" key="1">
    <citation type="journal article" date="2013" name="Genome Announc.">
        <title>Draft Genome Sequence of Helicobacter fennelliae Strain MRY12-0050, Isolated from a Bacteremia Patient.</title>
        <authorList>
            <person name="Rimbara E."/>
            <person name="Matsui M."/>
            <person name="Mori S."/>
            <person name="Suzuki S."/>
            <person name="Suzuki M."/>
            <person name="Kim H."/>
            <person name="Sekizuka T."/>
            <person name="Kuroda M."/>
            <person name="Shibayama K."/>
        </authorList>
    </citation>
    <scope>NUCLEOTIDE SEQUENCE [LARGE SCALE GENOMIC DNA]</scope>
    <source>
        <strain evidence="2 3">MRY12-0050</strain>
    </source>
</reference>
<keyword evidence="3" id="KW-1185">Reference proteome</keyword>
<sequence>MKSGNSKDKIPPKKNPTKNPKKKLFQKAGVKVKAKNSLFLTA</sequence>